<keyword evidence="5" id="KW-1185">Reference proteome</keyword>
<reference evidence="4" key="1">
    <citation type="submission" date="2022-07" db="EMBL/GenBank/DDBJ databases">
        <title>Phylogenomic reconstructions and comparative analyses of Kickxellomycotina fungi.</title>
        <authorList>
            <person name="Reynolds N.K."/>
            <person name="Stajich J.E."/>
            <person name="Barry K."/>
            <person name="Grigoriev I.V."/>
            <person name="Crous P."/>
            <person name="Smith M.E."/>
        </authorList>
    </citation>
    <scope>NUCLEOTIDE SEQUENCE</scope>
    <source>
        <strain evidence="4">NBRC 105413</strain>
    </source>
</reference>
<name>A0A9W7XIS1_9FUNG</name>
<feature type="transmembrane region" description="Helical" evidence="2">
    <location>
        <begin position="291"/>
        <end position="311"/>
    </location>
</feature>
<feature type="compositionally biased region" description="Low complexity" evidence="1">
    <location>
        <begin position="207"/>
        <end position="216"/>
    </location>
</feature>
<dbReference type="Proteomes" id="UP001145021">
    <property type="component" value="Unassembled WGS sequence"/>
</dbReference>
<evidence type="ECO:0000256" key="3">
    <source>
        <dbReference type="SAM" id="SignalP"/>
    </source>
</evidence>
<accession>A0A9W7XIS1</accession>
<protein>
    <submittedName>
        <fullName evidence="4">Uncharacterized protein</fullName>
    </submittedName>
</protein>
<keyword evidence="2" id="KW-1133">Transmembrane helix</keyword>
<evidence type="ECO:0000313" key="5">
    <source>
        <dbReference type="Proteomes" id="UP001145021"/>
    </source>
</evidence>
<keyword evidence="2" id="KW-0812">Transmembrane</keyword>
<gene>
    <name evidence="4" type="ORF">LPJ64_002931</name>
</gene>
<keyword evidence="2" id="KW-0472">Membrane</keyword>
<dbReference type="AlphaFoldDB" id="A0A9W7XIS1"/>
<evidence type="ECO:0000313" key="4">
    <source>
        <dbReference type="EMBL" id="KAJ1645496.1"/>
    </source>
</evidence>
<feature type="region of interest" description="Disordered" evidence="1">
    <location>
        <begin position="202"/>
        <end position="255"/>
    </location>
</feature>
<feature type="signal peptide" evidence="3">
    <location>
        <begin position="1"/>
        <end position="35"/>
    </location>
</feature>
<organism evidence="4 5">
    <name type="scientific">Coemansia asiatica</name>
    <dbReference type="NCBI Taxonomy" id="1052880"/>
    <lineage>
        <taxon>Eukaryota</taxon>
        <taxon>Fungi</taxon>
        <taxon>Fungi incertae sedis</taxon>
        <taxon>Zoopagomycota</taxon>
        <taxon>Kickxellomycotina</taxon>
        <taxon>Kickxellomycetes</taxon>
        <taxon>Kickxellales</taxon>
        <taxon>Kickxellaceae</taxon>
        <taxon>Coemansia</taxon>
    </lineage>
</organism>
<keyword evidence="3" id="KW-0732">Signal</keyword>
<sequence>MPSPAYSTRPSRWFRSALFLLAVLVCTLCMQGANAQSDNEEPVVTLDYKLGWVNVESATFGVSILPKPRPNYADGSSWSIWIRYDSTAYANITKISSGWGLGFYDYSSWVLVPDSDLLKTMYFVVHSSGQMNDEETIKQLAIPQSIFYVFSNDFSKVNSGIPLTVGDGYTVNEGVNLAEIPKSSYGPWNSLEVTKAEPVLRSDANESAEQASQSQSVDNKSNTAVTASLDEPLPAPSASASLPDSAEATAVTTSPSSLETVLPPVKFIKGDPNYDPNIDVIGTMLAAPKTGLYLTSIILGIGIIVHAIGTYQRFQYQREYRLSVQQSKDAHFRA</sequence>
<proteinExistence type="predicted"/>
<feature type="chain" id="PRO_5040976000" evidence="3">
    <location>
        <begin position="36"/>
        <end position="334"/>
    </location>
</feature>
<feature type="compositionally biased region" description="Low complexity" evidence="1">
    <location>
        <begin position="227"/>
        <end position="248"/>
    </location>
</feature>
<evidence type="ECO:0000256" key="2">
    <source>
        <dbReference type="SAM" id="Phobius"/>
    </source>
</evidence>
<comment type="caution">
    <text evidence="4">The sequence shown here is derived from an EMBL/GenBank/DDBJ whole genome shotgun (WGS) entry which is preliminary data.</text>
</comment>
<evidence type="ECO:0000256" key="1">
    <source>
        <dbReference type="SAM" id="MobiDB-lite"/>
    </source>
</evidence>
<dbReference type="EMBL" id="JANBOH010000103">
    <property type="protein sequence ID" value="KAJ1645496.1"/>
    <property type="molecule type" value="Genomic_DNA"/>
</dbReference>
<feature type="compositionally biased region" description="Polar residues" evidence="1">
    <location>
        <begin position="217"/>
        <end position="226"/>
    </location>
</feature>